<name>A0A1W2G5J4_REIFA</name>
<organism evidence="1 2">
    <name type="scientific">Reichenbachiella faecimaris</name>
    <dbReference type="NCBI Taxonomy" id="692418"/>
    <lineage>
        <taxon>Bacteria</taxon>
        <taxon>Pseudomonadati</taxon>
        <taxon>Bacteroidota</taxon>
        <taxon>Cytophagia</taxon>
        <taxon>Cytophagales</taxon>
        <taxon>Reichenbachiellaceae</taxon>
        <taxon>Reichenbachiella</taxon>
    </lineage>
</organism>
<dbReference type="PANTHER" id="PTHR48098:SF6">
    <property type="entry name" value="FERRI-BACILLIBACTIN ESTERASE BESA"/>
    <property type="match status" value="1"/>
</dbReference>
<gene>
    <name evidence="1" type="ORF">SAMN04488029_0278</name>
</gene>
<dbReference type="GO" id="GO:0016787">
    <property type="term" value="F:hydrolase activity"/>
    <property type="evidence" value="ECO:0007669"/>
    <property type="project" value="UniProtKB-KW"/>
</dbReference>
<dbReference type="RefSeq" id="WP_084370630.1">
    <property type="nucleotide sequence ID" value="NZ_FWYF01000001.1"/>
</dbReference>
<dbReference type="PANTHER" id="PTHR48098">
    <property type="entry name" value="ENTEROCHELIN ESTERASE-RELATED"/>
    <property type="match status" value="1"/>
</dbReference>
<keyword evidence="2" id="KW-1185">Reference proteome</keyword>
<accession>A0A1W2G5J4</accession>
<dbReference type="InterPro" id="IPR050583">
    <property type="entry name" value="Mycobacterial_A85_antigen"/>
</dbReference>
<dbReference type="InterPro" id="IPR000801">
    <property type="entry name" value="Esterase-like"/>
</dbReference>
<dbReference type="SUPFAM" id="SSF53474">
    <property type="entry name" value="alpha/beta-Hydrolases"/>
    <property type="match status" value="1"/>
</dbReference>
<dbReference type="Pfam" id="PF00756">
    <property type="entry name" value="Esterase"/>
    <property type="match status" value="1"/>
</dbReference>
<proteinExistence type="predicted"/>
<reference evidence="1 2" key="1">
    <citation type="submission" date="2017-04" db="EMBL/GenBank/DDBJ databases">
        <authorList>
            <person name="Afonso C.L."/>
            <person name="Miller P.J."/>
            <person name="Scott M.A."/>
            <person name="Spackman E."/>
            <person name="Goraichik I."/>
            <person name="Dimitrov K.M."/>
            <person name="Suarez D.L."/>
            <person name="Swayne D.E."/>
        </authorList>
    </citation>
    <scope>NUCLEOTIDE SEQUENCE [LARGE SCALE GENOMIC DNA]</scope>
    <source>
        <strain evidence="1 2">DSM 26133</strain>
    </source>
</reference>
<dbReference type="STRING" id="692418.SAMN04488029_0278"/>
<sequence>MKGKLVCILVSVLLTIDLAYSQGKLDFLEIEGTAVDIYTPPNYSQDKNYPVVYFNDGQMLFGHPSIGMALQVTLDSLIQNNLIQELIVVGIAADRMRTEKYVPYQDDSFKRMPDGGTYAAYYADLIVNKIVPLIDEKYKTIQKSEGRAIFGFSFGGLNSLWMMFNYPDFFSMAAGFSASFWVNDFEMFNEAPKYQMGQKIWFDIGTAEWNYYVPFQKLLKDNSAKVNEDVFYLEVPHAAHTSTDWQKRMAMPFLIFAGTKPHTITKMEVEIEIIPSQSTPGKKFTRLNPVVTCKDGLKYSLAYEAKYEVINPEAGRVYEEGRFELYGSENLEVLVTYKEFSKKVKIKAKLLN</sequence>
<dbReference type="InterPro" id="IPR029058">
    <property type="entry name" value="AB_hydrolase_fold"/>
</dbReference>
<evidence type="ECO:0000313" key="2">
    <source>
        <dbReference type="Proteomes" id="UP000192472"/>
    </source>
</evidence>
<dbReference type="Proteomes" id="UP000192472">
    <property type="component" value="Unassembled WGS sequence"/>
</dbReference>
<protein>
    <submittedName>
        <fullName evidence="1">Predicted hydrolase of the alpha/beta superfamily</fullName>
    </submittedName>
</protein>
<evidence type="ECO:0000313" key="1">
    <source>
        <dbReference type="EMBL" id="SMD31940.1"/>
    </source>
</evidence>
<dbReference type="OrthoDB" id="9784036at2"/>
<dbReference type="Gene3D" id="3.40.50.1820">
    <property type="entry name" value="alpha/beta hydrolase"/>
    <property type="match status" value="1"/>
</dbReference>
<keyword evidence="1" id="KW-0378">Hydrolase</keyword>
<dbReference type="EMBL" id="FWYF01000001">
    <property type="protein sequence ID" value="SMD31940.1"/>
    <property type="molecule type" value="Genomic_DNA"/>
</dbReference>
<dbReference type="AlphaFoldDB" id="A0A1W2G5J4"/>